<reference evidence="1" key="2">
    <citation type="journal article" date="2022" name="New Phytol.">
        <title>Evolutionary transition to the ectomycorrhizal habit in the genomes of a hyperdiverse lineage of mushroom-forming fungi.</title>
        <authorList>
            <person name="Looney B."/>
            <person name="Miyauchi S."/>
            <person name="Morin E."/>
            <person name="Drula E."/>
            <person name="Courty P.E."/>
            <person name="Kohler A."/>
            <person name="Kuo A."/>
            <person name="LaButti K."/>
            <person name="Pangilinan J."/>
            <person name="Lipzen A."/>
            <person name="Riley R."/>
            <person name="Andreopoulos W."/>
            <person name="He G."/>
            <person name="Johnson J."/>
            <person name="Nolan M."/>
            <person name="Tritt A."/>
            <person name="Barry K.W."/>
            <person name="Grigoriev I.V."/>
            <person name="Nagy L.G."/>
            <person name="Hibbett D."/>
            <person name="Henrissat B."/>
            <person name="Matheny P.B."/>
            <person name="Labbe J."/>
            <person name="Martin F.M."/>
        </authorList>
    </citation>
    <scope>NUCLEOTIDE SEQUENCE</scope>
    <source>
        <strain evidence="1">HHB10654</strain>
    </source>
</reference>
<reference evidence="1" key="1">
    <citation type="submission" date="2021-03" db="EMBL/GenBank/DDBJ databases">
        <authorList>
            <consortium name="DOE Joint Genome Institute"/>
            <person name="Ahrendt S."/>
            <person name="Looney B.P."/>
            <person name="Miyauchi S."/>
            <person name="Morin E."/>
            <person name="Drula E."/>
            <person name="Courty P.E."/>
            <person name="Chicoki N."/>
            <person name="Fauchery L."/>
            <person name="Kohler A."/>
            <person name="Kuo A."/>
            <person name="Labutti K."/>
            <person name="Pangilinan J."/>
            <person name="Lipzen A."/>
            <person name="Riley R."/>
            <person name="Andreopoulos W."/>
            <person name="He G."/>
            <person name="Johnson J."/>
            <person name="Barry K.W."/>
            <person name="Grigoriev I.V."/>
            <person name="Nagy L."/>
            <person name="Hibbett D."/>
            <person name="Henrissat B."/>
            <person name="Matheny P.B."/>
            <person name="Labbe J."/>
            <person name="Martin F."/>
        </authorList>
    </citation>
    <scope>NUCLEOTIDE SEQUENCE</scope>
    <source>
        <strain evidence="1">HHB10654</strain>
    </source>
</reference>
<gene>
    <name evidence="1" type="ORF">BV25DRAFT_1902584</name>
</gene>
<dbReference type="EMBL" id="MU277244">
    <property type="protein sequence ID" value="KAI0057635.1"/>
    <property type="molecule type" value="Genomic_DNA"/>
</dbReference>
<organism evidence="1 2">
    <name type="scientific">Artomyces pyxidatus</name>
    <dbReference type="NCBI Taxonomy" id="48021"/>
    <lineage>
        <taxon>Eukaryota</taxon>
        <taxon>Fungi</taxon>
        <taxon>Dikarya</taxon>
        <taxon>Basidiomycota</taxon>
        <taxon>Agaricomycotina</taxon>
        <taxon>Agaricomycetes</taxon>
        <taxon>Russulales</taxon>
        <taxon>Auriscalpiaceae</taxon>
        <taxon>Artomyces</taxon>
    </lineage>
</organism>
<comment type="caution">
    <text evidence="1">The sequence shown here is derived from an EMBL/GenBank/DDBJ whole genome shotgun (WGS) entry which is preliminary data.</text>
</comment>
<evidence type="ECO:0000313" key="1">
    <source>
        <dbReference type="EMBL" id="KAI0057635.1"/>
    </source>
</evidence>
<dbReference type="Proteomes" id="UP000814140">
    <property type="component" value="Unassembled WGS sequence"/>
</dbReference>
<name>A0ACB8SMJ4_9AGAM</name>
<keyword evidence="2" id="KW-1185">Reference proteome</keyword>
<accession>A0ACB8SMJ4</accession>
<evidence type="ECO:0000313" key="2">
    <source>
        <dbReference type="Proteomes" id="UP000814140"/>
    </source>
</evidence>
<protein>
    <submittedName>
        <fullName evidence="1">Uncharacterized protein</fullName>
    </submittedName>
</protein>
<proteinExistence type="predicted"/>
<sequence>MGQSFVLVSLDRRTVLKPIGKMGEVFCTWEPQGIVQHFMTPLPVVRSTRHVADAGLGILRKVPVEIIDCIFHELSDDIVSIICFCLAHKFLLAIGQTTIDAYHRAKTFVGTRIICVGDGAETRDLPANLLTEGELEELSPVRPAQQRNPSGDDNNNSDGSKADDARNVNGDENDTVDEGDDTNGDGDGPYNHDGDDADAESFQSSLFYLAYSRRYKAVKSRENVPSNFLWTLPTHERNSFRDMLQPNYSSPHPWALFNLSKHEYVRADAVAELGGYKASDPLSNRGEEIGLGAVLLGRVCWSSDPSISMWYDGGLHRGVWAGDRFKISPLVFKPGEEAQWKDVSEEAVAELEAIWKAEFGDSWRNRIRDRRRLQDESTTIIDLRST</sequence>